<keyword evidence="3" id="KW-1185">Reference proteome</keyword>
<dbReference type="Proteomes" id="UP000005580">
    <property type="component" value="Unassembled WGS sequence"/>
</dbReference>
<comment type="caution">
    <text evidence="2">The sequence shown here is derived from an EMBL/GenBank/DDBJ whole genome shotgun (WGS) entry which is preliminary data.</text>
</comment>
<keyword evidence="1" id="KW-1133">Transmembrane helix</keyword>
<dbReference type="AlphaFoldDB" id="E7RRV3"/>
<dbReference type="HOGENOM" id="CLU_2207674_0_0_10"/>
<dbReference type="STRING" id="28134.SAMN05444288_1540"/>
<protein>
    <submittedName>
        <fullName evidence="2">Uncharacterized protein</fullName>
    </submittedName>
</protein>
<evidence type="ECO:0000313" key="3">
    <source>
        <dbReference type="Proteomes" id="UP000005580"/>
    </source>
</evidence>
<evidence type="ECO:0000256" key="1">
    <source>
        <dbReference type="SAM" id="Phobius"/>
    </source>
</evidence>
<evidence type="ECO:0000313" key="2">
    <source>
        <dbReference type="EMBL" id="EFZ36991.1"/>
    </source>
</evidence>
<name>E7RRV3_9BACT</name>
<accession>E7RRV3</accession>
<sequence length="107" mass="12324">MTLPTVNLLSLPDGAGYVKRHGRTHLYVQRKGGSLHITAASDSIPQQTFYYERKDAVKSRSYSRTDMEKRTEKKEKIMSYSTDIWGFAIFAGIILTITILIKRKLWQ</sequence>
<dbReference type="EMBL" id="AEPE02000005">
    <property type="protein sequence ID" value="EFZ36991.1"/>
    <property type="molecule type" value="Genomic_DNA"/>
</dbReference>
<organism evidence="2 3">
    <name type="scientific">Hoylesella oralis ATCC 33269</name>
    <dbReference type="NCBI Taxonomy" id="873533"/>
    <lineage>
        <taxon>Bacteria</taxon>
        <taxon>Pseudomonadati</taxon>
        <taxon>Bacteroidota</taxon>
        <taxon>Bacteroidia</taxon>
        <taxon>Bacteroidales</taxon>
        <taxon>Prevotellaceae</taxon>
        <taxon>Hoylesella</taxon>
    </lineage>
</organism>
<feature type="transmembrane region" description="Helical" evidence="1">
    <location>
        <begin position="84"/>
        <end position="101"/>
    </location>
</feature>
<dbReference type="RefSeq" id="WP_004370095.1">
    <property type="nucleotide sequence ID" value="NZ_GL833119.1"/>
</dbReference>
<gene>
    <name evidence="2" type="ORF">HMPREF0663_11904</name>
</gene>
<keyword evidence="1" id="KW-0812">Transmembrane</keyword>
<proteinExistence type="predicted"/>
<reference evidence="2" key="1">
    <citation type="submission" date="2011-01" db="EMBL/GenBank/DDBJ databases">
        <authorList>
            <person name="Muzny D."/>
            <person name="Qin X."/>
            <person name="Buhay C."/>
            <person name="Dugan-Rocha S."/>
            <person name="Ding Y."/>
            <person name="Chen G."/>
            <person name="Hawes A."/>
            <person name="Holder M."/>
            <person name="Jhangiani S."/>
            <person name="Johnson A."/>
            <person name="Khan Z."/>
            <person name="Li Z."/>
            <person name="Liu W."/>
            <person name="Liu X."/>
            <person name="Perez L."/>
            <person name="Shen H."/>
            <person name="Wang Q."/>
            <person name="Watt J."/>
            <person name="Xi L."/>
            <person name="Xin Y."/>
            <person name="Zhou J."/>
            <person name="Deng J."/>
            <person name="Jiang H."/>
            <person name="Liu Y."/>
            <person name="Qu J."/>
            <person name="Song X.-Z."/>
            <person name="Zhang L."/>
            <person name="Villasana D."/>
            <person name="Johnson A."/>
            <person name="Liu J."/>
            <person name="Liyanage D."/>
            <person name="Lorensuhewa L."/>
            <person name="Robinson T."/>
            <person name="Song A."/>
            <person name="Song B.-B."/>
            <person name="Dinh H."/>
            <person name="Thornton R."/>
            <person name="Coyle M."/>
            <person name="Francisco L."/>
            <person name="Jackson L."/>
            <person name="Javaid M."/>
            <person name="Korchina V."/>
            <person name="Kovar C."/>
            <person name="Mata R."/>
            <person name="Mathew T."/>
            <person name="Ngo R."/>
            <person name="Nguyen L."/>
            <person name="Nguyen N."/>
            <person name="Okwuonu G."/>
            <person name="Ongeri F."/>
            <person name="Pham C."/>
            <person name="Simmons D."/>
            <person name="Wilczek-Boney K."/>
            <person name="Hale W."/>
            <person name="Jakkamsetti A."/>
            <person name="Pham P."/>
            <person name="Ruth R."/>
            <person name="San Lucas F."/>
            <person name="Warren J."/>
            <person name="Zhang J."/>
            <person name="Zhao Z."/>
            <person name="Zhou C."/>
            <person name="Zhu D."/>
            <person name="Lee S."/>
            <person name="Bess C."/>
            <person name="Blankenburg K."/>
            <person name="Forbes L."/>
            <person name="Fu Q."/>
            <person name="Gubbala S."/>
            <person name="Hirani K."/>
            <person name="Jayaseelan J.C."/>
            <person name="Lara F."/>
            <person name="Munidasa M."/>
            <person name="Palculict T."/>
            <person name="Patil S."/>
            <person name="Pu L.-L."/>
            <person name="Saada N."/>
            <person name="Tang L."/>
            <person name="Weissenberger G."/>
            <person name="Zhu Y."/>
            <person name="Hemphill L."/>
            <person name="Shang Y."/>
            <person name="Youmans B."/>
            <person name="Ayvaz T."/>
            <person name="Ross M."/>
            <person name="Santibanez J."/>
            <person name="Aqrawi P."/>
            <person name="Gross S."/>
            <person name="Joshi V."/>
            <person name="Fowler G."/>
            <person name="Nazareth L."/>
            <person name="Reid J."/>
            <person name="Worley K."/>
            <person name="Petrosino J."/>
            <person name="Highlander S."/>
            <person name="Gibbs R."/>
        </authorList>
    </citation>
    <scope>NUCLEOTIDE SEQUENCE [LARGE SCALE GENOMIC DNA]</scope>
    <source>
        <strain evidence="2">ATCC 33269</strain>
    </source>
</reference>
<keyword evidence="1" id="KW-0472">Membrane</keyword>